<dbReference type="RefSeq" id="WP_355668291.1">
    <property type="nucleotide sequence ID" value="NZ_JBEXRX010000237.1"/>
</dbReference>
<evidence type="ECO:0000256" key="1">
    <source>
        <dbReference type="SAM" id="MobiDB-lite"/>
    </source>
</evidence>
<feature type="region of interest" description="Disordered" evidence="1">
    <location>
        <begin position="1"/>
        <end position="27"/>
    </location>
</feature>
<dbReference type="EMBL" id="JBEXRX010000237">
    <property type="protein sequence ID" value="MEU0156806.1"/>
    <property type="molecule type" value="Genomic_DNA"/>
</dbReference>
<organism evidence="2 3">
    <name type="scientific">Micromonospora fulviviridis</name>
    <dbReference type="NCBI Taxonomy" id="47860"/>
    <lineage>
        <taxon>Bacteria</taxon>
        <taxon>Bacillati</taxon>
        <taxon>Actinomycetota</taxon>
        <taxon>Actinomycetes</taxon>
        <taxon>Micromonosporales</taxon>
        <taxon>Micromonosporaceae</taxon>
        <taxon>Micromonospora</taxon>
    </lineage>
</organism>
<proteinExistence type="predicted"/>
<gene>
    <name evidence="2" type="ORF">ABZ071_34060</name>
</gene>
<evidence type="ECO:0000313" key="3">
    <source>
        <dbReference type="Proteomes" id="UP001550348"/>
    </source>
</evidence>
<reference evidence="2 3" key="1">
    <citation type="submission" date="2024-06" db="EMBL/GenBank/DDBJ databases">
        <title>The Natural Products Discovery Center: Release of the First 8490 Sequenced Strains for Exploring Actinobacteria Biosynthetic Diversity.</title>
        <authorList>
            <person name="Kalkreuter E."/>
            <person name="Kautsar S.A."/>
            <person name="Yang D."/>
            <person name="Bader C.D."/>
            <person name="Teijaro C.N."/>
            <person name="Fluegel L."/>
            <person name="Davis C.M."/>
            <person name="Simpson J.R."/>
            <person name="Lauterbach L."/>
            <person name="Steele A.D."/>
            <person name="Gui C."/>
            <person name="Meng S."/>
            <person name="Li G."/>
            <person name="Viehrig K."/>
            <person name="Ye F."/>
            <person name="Su P."/>
            <person name="Kiefer A.F."/>
            <person name="Nichols A."/>
            <person name="Cepeda A.J."/>
            <person name="Yan W."/>
            <person name="Fan B."/>
            <person name="Jiang Y."/>
            <person name="Adhikari A."/>
            <person name="Zheng C.-J."/>
            <person name="Schuster L."/>
            <person name="Cowan T.M."/>
            <person name="Smanski M.J."/>
            <person name="Chevrette M.G."/>
            <person name="De Carvalho L.P.S."/>
            <person name="Shen B."/>
        </authorList>
    </citation>
    <scope>NUCLEOTIDE SEQUENCE [LARGE SCALE GENOMIC DNA]</scope>
    <source>
        <strain evidence="2 3">NPDC006286</strain>
    </source>
</reference>
<protein>
    <recommendedName>
        <fullName evidence="4">IS630 family transposase</fullName>
    </recommendedName>
</protein>
<name>A0ABV2VZ03_9ACTN</name>
<comment type="caution">
    <text evidence="2">The sequence shown here is derived from an EMBL/GenBank/DDBJ whole genome shotgun (WGS) entry which is preliminary data.</text>
</comment>
<keyword evidence="3" id="KW-1185">Reference proteome</keyword>
<feature type="region of interest" description="Disordered" evidence="1">
    <location>
        <begin position="71"/>
        <end position="91"/>
    </location>
</feature>
<feature type="non-terminal residue" evidence="2">
    <location>
        <position position="1"/>
    </location>
</feature>
<sequence>VGETGVLDRGQRLVAPRSGIDRPPREAVPERGRLTAFEQRYNATARPFRWKFTPADLEDLIARIERHEQKEQNLQQPVGCDHQPAALTLAA</sequence>
<evidence type="ECO:0008006" key="4">
    <source>
        <dbReference type="Google" id="ProtNLM"/>
    </source>
</evidence>
<dbReference type="Proteomes" id="UP001550348">
    <property type="component" value="Unassembled WGS sequence"/>
</dbReference>
<accession>A0ABV2VZ03</accession>
<evidence type="ECO:0000313" key="2">
    <source>
        <dbReference type="EMBL" id="MEU0156806.1"/>
    </source>
</evidence>